<comment type="subcellular location">
    <subcellularLocation>
        <location evidence="1">Cell envelope</location>
    </subcellularLocation>
</comment>
<evidence type="ECO:0000313" key="6">
    <source>
        <dbReference type="Proteomes" id="UP000315003"/>
    </source>
</evidence>
<protein>
    <submittedName>
        <fullName evidence="5">D-ribose-binding periplasmic protein</fullName>
    </submittedName>
</protein>
<dbReference type="EMBL" id="CP036272">
    <property type="protein sequence ID" value="QDT58428.1"/>
    <property type="molecule type" value="Genomic_DNA"/>
</dbReference>
<dbReference type="PANTHER" id="PTHR46847">
    <property type="entry name" value="D-ALLOSE-BINDING PERIPLASMIC PROTEIN-RELATED"/>
    <property type="match status" value="1"/>
</dbReference>
<proteinExistence type="inferred from homology"/>
<gene>
    <name evidence="5" type="primary">rbsB_1</name>
    <name evidence="5" type="ORF">SV7mr_09210</name>
</gene>
<dbReference type="InterPro" id="IPR025997">
    <property type="entry name" value="SBP_2_dom"/>
</dbReference>
<name>A0A517SQN3_9BACT</name>
<evidence type="ECO:0000256" key="2">
    <source>
        <dbReference type="ARBA" id="ARBA00007639"/>
    </source>
</evidence>
<organism evidence="5 6">
    <name type="scientific">Stieleria bergensis</name>
    <dbReference type="NCBI Taxonomy" id="2528025"/>
    <lineage>
        <taxon>Bacteria</taxon>
        <taxon>Pseudomonadati</taxon>
        <taxon>Planctomycetota</taxon>
        <taxon>Planctomycetia</taxon>
        <taxon>Pirellulales</taxon>
        <taxon>Pirellulaceae</taxon>
        <taxon>Stieleria</taxon>
    </lineage>
</organism>
<evidence type="ECO:0000256" key="3">
    <source>
        <dbReference type="ARBA" id="ARBA00022729"/>
    </source>
</evidence>
<sequence length="387" mass="41306">MVLPFLGRLRPPRRRLTQFFFPSDRMTQQPSSSLKSYSATFANHLKRIAGTALVAMLATMSLTGCGDGGPKKTRIAVIPKGTSHEFWKSVHFGAQKAAKELNAAHQAAVESGDTAKAEALVGNIEIVYRGPVVESNTASQISVVKDMITMGVDGIILAPNQKGGLVDVVEEAIDEEIPVVIFDSGLDEGPEIVSYVATDNFKGGEIAGHALAKAIGEKGNVILLRYIAGSESTEKREEGFLSAIGAYPEIKVVSSDQYAGDTATKSKETADQLLQVHGESLAGIFAVCEPNANGTLESLKNAGLDGKVKFIAFDPSEALIEAMKSDQCDGIVLQDPVQMGYQSVMTLAKTLQGEKVDAVQSTGEYLATPDNMNDQDMKQLLKPELAE</sequence>
<keyword evidence="3" id="KW-0732">Signal</keyword>
<dbReference type="GO" id="GO:0030313">
    <property type="term" value="C:cell envelope"/>
    <property type="evidence" value="ECO:0007669"/>
    <property type="project" value="UniProtKB-SubCell"/>
</dbReference>
<reference evidence="5 6" key="1">
    <citation type="submission" date="2019-02" db="EMBL/GenBank/DDBJ databases">
        <title>Deep-cultivation of Planctomycetes and their phenomic and genomic characterization uncovers novel biology.</title>
        <authorList>
            <person name="Wiegand S."/>
            <person name="Jogler M."/>
            <person name="Boedeker C."/>
            <person name="Pinto D."/>
            <person name="Vollmers J."/>
            <person name="Rivas-Marin E."/>
            <person name="Kohn T."/>
            <person name="Peeters S.H."/>
            <person name="Heuer A."/>
            <person name="Rast P."/>
            <person name="Oberbeckmann S."/>
            <person name="Bunk B."/>
            <person name="Jeske O."/>
            <person name="Meyerdierks A."/>
            <person name="Storesund J.E."/>
            <person name="Kallscheuer N."/>
            <person name="Luecker S."/>
            <person name="Lage O.M."/>
            <person name="Pohl T."/>
            <person name="Merkel B.J."/>
            <person name="Hornburger P."/>
            <person name="Mueller R.-W."/>
            <person name="Bruemmer F."/>
            <person name="Labrenz M."/>
            <person name="Spormann A.M."/>
            <person name="Op den Camp H."/>
            <person name="Overmann J."/>
            <person name="Amann R."/>
            <person name="Jetten M.S.M."/>
            <person name="Mascher T."/>
            <person name="Medema M.H."/>
            <person name="Devos D.P."/>
            <person name="Kaster A.-K."/>
            <person name="Ovreas L."/>
            <person name="Rohde M."/>
            <person name="Galperin M.Y."/>
            <person name="Jogler C."/>
        </authorList>
    </citation>
    <scope>NUCLEOTIDE SEQUENCE [LARGE SCALE GENOMIC DNA]</scope>
    <source>
        <strain evidence="5 6">SV_7m_r</strain>
    </source>
</reference>
<feature type="domain" description="Periplasmic binding protein" evidence="4">
    <location>
        <begin position="75"/>
        <end position="355"/>
    </location>
</feature>
<accession>A0A517SQN3</accession>
<dbReference type="Gene3D" id="3.40.50.2300">
    <property type="match status" value="2"/>
</dbReference>
<comment type="similarity">
    <text evidence="2">Belongs to the bacterial solute-binding protein 2 family.</text>
</comment>
<keyword evidence="6" id="KW-1185">Reference proteome</keyword>
<dbReference type="GO" id="GO:0030246">
    <property type="term" value="F:carbohydrate binding"/>
    <property type="evidence" value="ECO:0007669"/>
    <property type="project" value="UniProtKB-ARBA"/>
</dbReference>
<dbReference type="AlphaFoldDB" id="A0A517SQN3"/>
<dbReference type="Proteomes" id="UP000315003">
    <property type="component" value="Chromosome"/>
</dbReference>
<dbReference type="InterPro" id="IPR028082">
    <property type="entry name" value="Peripla_BP_I"/>
</dbReference>
<evidence type="ECO:0000259" key="4">
    <source>
        <dbReference type="Pfam" id="PF13407"/>
    </source>
</evidence>
<dbReference type="SUPFAM" id="SSF53822">
    <property type="entry name" value="Periplasmic binding protein-like I"/>
    <property type="match status" value="1"/>
</dbReference>
<dbReference type="PANTHER" id="PTHR46847:SF1">
    <property type="entry name" value="D-ALLOSE-BINDING PERIPLASMIC PROTEIN-RELATED"/>
    <property type="match status" value="1"/>
</dbReference>
<evidence type="ECO:0000256" key="1">
    <source>
        <dbReference type="ARBA" id="ARBA00004196"/>
    </source>
</evidence>
<evidence type="ECO:0000313" key="5">
    <source>
        <dbReference type="EMBL" id="QDT58428.1"/>
    </source>
</evidence>
<dbReference type="Pfam" id="PF13407">
    <property type="entry name" value="Peripla_BP_4"/>
    <property type="match status" value="1"/>
</dbReference>